<dbReference type="InterPro" id="IPR017907">
    <property type="entry name" value="Znf_RING_CS"/>
</dbReference>
<dbReference type="RefSeq" id="XP_019488741.1">
    <property type="nucleotide sequence ID" value="XM_019633196.1"/>
</dbReference>
<dbReference type="SUPFAM" id="SSF57845">
    <property type="entry name" value="B-box zinc-binding domain"/>
    <property type="match status" value="1"/>
</dbReference>
<evidence type="ECO:0000256" key="3">
    <source>
        <dbReference type="ARBA" id="ARBA00022833"/>
    </source>
</evidence>
<dbReference type="GO" id="GO:0008270">
    <property type="term" value="F:zinc ion binding"/>
    <property type="evidence" value="ECO:0007669"/>
    <property type="project" value="UniProtKB-KW"/>
</dbReference>
<dbReference type="KEGG" id="hai:109376999"/>
<dbReference type="InterPro" id="IPR000315">
    <property type="entry name" value="Znf_B-box"/>
</dbReference>
<keyword evidence="5" id="KW-0175">Coiled coil</keyword>
<dbReference type="PRINTS" id="PR01407">
    <property type="entry name" value="BUTYPHLNCDUF"/>
</dbReference>
<dbReference type="InterPro" id="IPR043136">
    <property type="entry name" value="B30.2/SPRY_sf"/>
</dbReference>
<dbReference type="PROSITE" id="PS50089">
    <property type="entry name" value="ZF_RING_2"/>
    <property type="match status" value="1"/>
</dbReference>
<dbReference type="Pfam" id="PF00622">
    <property type="entry name" value="SPRY"/>
    <property type="match status" value="1"/>
</dbReference>
<organism evidence="10 11">
    <name type="scientific">Hipposideros armiger</name>
    <name type="common">Great Himalayan leaf-nosed bat</name>
    <dbReference type="NCBI Taxonomy" id="186990"/>
    <lineage>
        <taxon>Eukaryota</taxon>
        <taxon>Metazoa</taxon>
        <taxon>Chordata</taxon>
        <taxon>Craniata</taxon>
        <taxon>Vertebrata</taxon>
        <taxon>Euteleostomi</taxon>
        <taxon>Mammalia</taxon>
        <taxon>Eutheria</taxon>
        <taxon>Laurasiatheria</taxon>
        <taxon>Chiroptera</taxon>
        <taxon>Yinpterochiroptera</taxon>
        <taxon>Rhinolophoidea</taxon>
        <taxon>Hipposideridae</taxon>
        <taxon>Hipposideros</taxon>
    </lineage>
</organism>
<dbReference type="InterPro" id="IPR003877">
    <property type="entry name" value="SPRY_dom"/>
</dbReference>
<dbReference type="CDD" id="cd19761">
    <property type="entry name" value="Bbox2_TRIM5-like"/>
    <property type="match status" value="1"/>
</dbReference>
<dbReference type="InterPro" id="IPR013083">
    <property type="entry name" value="Znf_RING/FYVE/PHD"/>
</dbReference>
<feature type="coiled-coil region" evidence="5">
    <location>
        <begin position="233"/>
        <end position="278"/>
    </location>
</feature>
<protein>
    <submittedName>
        <fullName evidence="11">E3 ubiquitin-protein ligase TRIM38-like isoform X1</fullName>
    </submittedName>
</protein>
<dbReference type="SMART" id="SM00589">
    <property type="entry name" value="PRY"/>
    <property type="match status" value="1"/>
</dbReference>
<name>A0A8B7QJH7_HIPAR</name>
<evidence type="ECO:0000256" key="5">
    <source>
        <dbReference type="SAM" id="Coils"/>
    </source>
</evidence>
<evidence type="ECO:0000259" key="7">
    <source>
        <dbReference type="PROSITE" id="PS50089"/>
    </source>
</evidence>
<dbReference type="Proteomes" id="UP000694851">
    <property type="component" value="Unplaced"/>
</dbReference>
<feature type="region of interest" description="Disordered" evidence="6">
    <location>
        <begin position="11"/>
        <end position="44"/>
    </location>
</feature>
<keyword evidence="2 4" id="KW-0863">Zinc-finger</keyword>
<keyword evidence="3" id="KW-0862">Zinc</keyword>
<dbReference type="CDD" id="cd16600">
    <property type="entry name" value="RING-HC_TRIM38_C-IV"/>
    <property type="match status" value="1"/>
</dbReference>
<dbReference type="InterPro" id="IPR027370">
    <property type="entry name" value="Znf-RING_euk"/>
</dbReference>
<keyword evidence="1" id="KW-0479">Metal-binding</keyword>
<dbReference type="OrthoDB" id="6270329at2759"/>
<evidence type="ECO:0000313" key="11">
    <source>
        <dbReference type="RefSeq" id="XP_019488741.1"/>
    </source>
</evidence>
<dbReference type="Gene3D" id="2.60.120.920">
    <property type="match status" value="1"/>
</dbReference>
<dbReference type="InterPro" id="IPR003879">
    <property type="entry name" value="Butyrophylin_SPRY"/>
</dbReference>
<dbReference type="Gene3D" id="3.30.160.60">
    <property type="entry name" value="Classic Zinc Finger"/>
    <property type="match status" value="1"/>
</dbReference>
<dbReference type="Pfam" id="PF00643">
    <property type="entry name" value="zf-B_box"/>
    <property type="match status" value="1"/>
</dbReference>
<dbReference type="SUPFAM" id="SSF57850">
    <property type="entry name" value="RING/U-box"/>
    <property type="match status" value="1"/>
</dbReference>
<dbReference type="SMART" id="SM00449">
    <property type="entry name" value="SPRY"/>
    <property type="match status" value="1"/>
</dbReference>
<dbReference type="PROSITE" id="PS00518">
    <property type="entry name" value="ZF_RING_1"/>
    <property type="match status" value="1"/>
</dbReference>
<gene>
    <name evidence="11" type="primary">LOC109376999</name>
</gene>
<dbReference type="PANTHER" id="PTHR24103">
    <property type="entry name" value="E3 UBIQUITIN-PROTEIN LIGASE TRIM"/>
    <property type="match status" value="1"/>
</dbReference>
<evidence type="ECO:0000259" key="8">
    <source>
        <dbReference type="PROSITE" id="PS50119"/>
    </source>
</evidence>
<feature type="domain" description="B box-type" evidence="8">
    <location>
        <begin position="123"/>
        <end position="164"/>
    </location>
</feature>
<dbReference type="InterPro" id="IPR001841">
    <property type="entry name" value="Znf_RING"/>
</dbReference>
<feature type="domain" description="B30.2/SPRY" evidence="9">
    <location>
        <begin position="309"/>
        <end position="500"/>
    </location>
</feature>
<dbReference type="Gene3D" id="3.30.40.10">
    <property type="entry name" value="Zinc/RING finger domain, C3HC4 (zinc finger)"/>
    <property type="match status" value="1"/>
</dbReference>
<dbReference type="GeneID" id="109376999"/>
<dbReference type="InterPro" id="IPR006574">
    <property type="entry name" value="PRY"/>
</dbReference>
<keyword evidence="10" id="KW-1185">Reference proteome</keyword>
<accession>A0A8B7QJH7</accession>
<evidence type="ECO:0000256" key="6">
    <source>
        <dbReference type="SAM" id="MobiDB-lite"/>
    </source>
</evidence>
<proteinExistence type="predicted"/>
<dbReference type="SMART" id="SM00184">
    <property type="entry name" value="RING"/>
    <property type="match status" value="1"/>
</dbReference>
<dbReference type="Pfam" id="PF13445">
    <property type="entry name" value="zf-RING_UBOX"/>
    <property type="match status" value="1"/>
</dbReference>
<dbReference type="SMART" id="SM00336">
    <property type="entry name" value="BBOX"/>
    <property type="match status" value="1"/>
</dbReference>
<evidence type="ECO:0000256" key="2">
    <source>
        <dbReference type="ARBA" id="ARBA00022771"/>
    </source>
</evidence>
<dbReference type="FunFam" id="2.60.120.920:FF:000004">
    <property type="entry name" value="Butyrophilin subfamily 1 member A1"/>
    <property type="match status" value="1"/>
</dbReference>
<dbReference type="PROSITE" id="PS50188">
    <property type="entry name" value="B302_SPRY"/>
    <property type="match status" value="1"/>
</dbReference>
<dbReference type="PROSITE" id="PS50119">
    <property type="entry name" value="ZF_BBOX"/>
    <property type="match status" value="1"/>
</dbReference>
<dbReference type="Pfam" id="PF13765">
    <property type="entry name" value="PRY"/>
    <property type="match status" value="1"/>
</dbReference>
<dbReference type="SUPFAM" id="SSF49899">
    <property type="entry name" value="Concanavalin A-like lectins/glucanases"/>
    <property type="match status" value="1"/>
</dbReference>
<evidence type="ECO:0000313" key="10">
    <source>
        <dbReference type="Proteomes" id="UP000694851"/>
    </source>
</evidence>
<dbReference type="InterPro" id="IPR001870">
    <property type="entry name" value="B30.2/SPRY"/>
</dbReference>
<dbReference type="InterPro" id="IPR013320">
    <property type="entry name" value="ConA-like_dom_sf"/>
</dbReference>
<reference evidence="11" key="1">
    <citation type="submission" date="2025-08" db="UniProtKB">
        <authorList>
            <consortium name="RefSeq"/>
        </authorList>
    </citation>
    <scope>IDENTIFICATION</scope>
    <source>
        <tissue evidence="11">Muscle</tissue>
    </source>
</reference>
<dbReference type="InterPro" id="IPR050143">
    <property type="entry name" value="TRIM/RBCC"/>
</dbReference>
<sequence length="500" mass="58106">MVTALPHVMPLLSPSSFPLPREKTTGPGGQWHHSPGEAMTSATDTKRMREEATCSICLSLMTEPQSISCGHSFCQRCIEGFLDNQQPNLRQHPCPQCRAPFNRTSLRPNKQLGNLIEAMKKLDLEMMCKEHGEKLHLFCEDDGQLICWCCERSSQHKGHNTTLVEDACSGYKELLQEAVTNLRELEKECRNRKEFMTKQITEWNTKVELQRQKIQDDFKELHNFLQEEEKSFLWRLEKENEQTLEALRDSEASLERKRRELESHIQRLEDRCQDSAQKLLQDVKGTLSRSWAVKLDTPYAPPLKIQTVCDVSELYFDVTKLLRGYQVNVTLDPETAHRELILSERQRQVTWEPFQNNVHDSPRRFTTYCCVLGRQGFTSGRHYFEVYVEGGTQWELGVCMENVQRDTYTKPKPQSGFWAIRLCTKVNYIALTCPPTPLPMRERPLLVGVFLDYEAGAVSFYNMTTDSHIFTFPRASFWGKLRPYFRVYPSSPLFLPPQYE</sequence>
<dbReference type="AlphaFoldDB" id="A0A8B7QJH7"/>
<evidence type="ECO:0000256" key="4">
    <source>
        <dbReference type="PROSITE-ProRule" id="PRU00024"/>
    </source>
</evidence>
<evidence type="ECO:0000259" key="9">
    <source>
        <dbReference type="PROSITE" id="PS50188"/>
    </source>
</evidence>
<evidence type="ECO:0000256" key="1">
    <source>
        <dbReference type="ARBA" id="ARBA00022723"/>
    </source>
</evidence>
<feature type="domain" description="RING-type" evidence="7">
    <location>
        <begin position="54"/>
        <end position="98"/>
    </location>
</feature>